<dbReference type="AlphaFoldDB" id="A0AAX3X190"/>
<protein>
    <submittedName>
        <fullName evidence="1">Uncharacterized protein</fullName>
    </submittedName>
</protein>
<name>A0AAX3X190_9BACI</name>
<organism evidence="1 2">
    <name type="scientific">Lysinibacillus pakistanensis</name>
    <dbReference type="NCBI Taxonomy" id="759811"/>
    <lineage>
        <taxon>Bacteria</taxon>
        <taxon>Bacillati</taxon>
        <taxon>Bacillota</taxon>
        <taxon>Bacilli</taxon>
        <taxon>Bacillales</taxon>
        <taxon>Bacillaceae</taxon>
        <taxon>Lysinibacillus</taxon>
    </lineage>
</organism>
<dbReference type="EMBL" id="CP126101">
    <property type="protein sequence ID" value="WHY53993.1"/>
    <property type="molecule type" value="Genomic_DNA"/>
</dbReference>
<evidence type="ECO:0000313" key="1">
    <source>
        <dbReference type="EMBL" id="WHY53993.1"/>
    </source>
</evidence>
<gene>
    <name evidence="1" type="ORF">QNH24_12365</name>
</gene>
<reference evidence="1" key="1">
    <citation type="submission" date="2023-05" db="EMBL/GenBank/DDBJ databases">
        <title>Comparative genomics of Bacillaceae isolates and their secondary metabolite potential.</title>
        <authorList>
            <person name="Song L."/>
            <person name="Nielsen L.J."/>
            <person name="Mohite O."/>
            <person name="Xu X."/>
            <person name="Weber T."/>
            <person name="Kovacs A.T."/>
        </authorList>
    </citation>
    <scope>NUCLEOTIDE SEQUENCE</scope>
    <source>
        <strain evidence="1">LY1</strain>
    </source>
</reference>
<evidence type="ECO:0000313" key="2">
    <source>
        <dbReference type="Proteomes" id="UP001178322"/>
    </source>
</evidence>
<accession>A0AAX3X190</accession>
<proteinExistence type="predicted"/>
<dbReference type="RefSeq" id="WP_283872553.1">
    <property type="nucleotide sequence ID" value="NZ_CP126101.1"/>
</dbReference>
<sequence>MGRFLTIEELRERIKQLDEEKEARDIEQGYCILQQPSYKPVVSDVWAEEAYYKYLPEINIFLEEYASLLLEVKEVFTGDSPKLLEWQALLDIASECKDSSLRFKCLFISKVFLKAAIEGKSQLDYAKLAEMIANSINDYPYHVYYKERYDDGYGEDKQGTFYEYYAMKREELAEWLREH</sequence>
<dbReference type="Proteomes" id="UP001178322">
    <property type="component" value="Chromosome"/>
</dbReference>